<name>A0A6J6K9Y5_9ZZZZ</name>
<dbReference type="GO" id="GO:0006508">
    <property type="term" value="P:proteolysis"/>
    <property type="evidence" value="ECO:0007669"/>
    <property type="project" value="InterPro"/>
</dbReference>
<dbReference type="PIRSF" id="PIRSF005539">
    <property type="entry name" value="Pept_S33_TRI_F1"/>
    <property type="match status" value="1"/>
</dbReference>
<dbReference type="EMBL" id="CAEZWI010000016">
    <property type="protein sequence ID" value="CAB4646530.1"/>
    <property type="molecule type" value="Genomic_DNA"/>
</dbReference>
<dbReference type="PRINTS" id="PR00793">
    <property type="entry name" value="PROAMNOPTASE"/>
</dbReference>
<dbReference type="InterPro" id="IPR005945">
    <property type="entry name" value="Pro_imino_pep"/>
</dbReference>
<evidence type="ECO:0000259" key="3">
    <source>
        <dbReference type="Pfam" id="PF00561"/>
    </source>
</evidence>
<feature type="domain" description="AB hydrolase-1" evidence="3">
    <location>
        <begin position="39"/>
        <end position="293"/>
    </location>
</feature>
<dbReference type="GO" id="GO:0008233">
    <property type="term" value="F:peptidase activity"/>
    <property type="evidence" value="ECO:0007669"/>
    <property type="project" value="InterPro"/>
</dbReference>
<evidence type="ECO:0000256" key="2">
    <source>
        <dbReference type="ARBA" id="ARBA00022801"/>
    </source>
</evidence>
<organism evidence="4">
    <name type="scientific">freshwater metagenome</name>
    <dbReference type="NCBI Taxonomy" id="449393"/>
    <lineage>
        <taxon>unclassified sequences</taxon>
        <taxon>metagenomes</taxon>
        <taxon>ecological metagenomes</taxon>
    </lineage>
</organism>
<dbReference type="Pfam" id="PF00561">
    <property type="entry name" value="Abhydrolase_1"/>
    <property type="match status" value="1"/>
</dbReference>
<gene>
    <name evidence="4" type="ORF">UFOPK2237_00248</name>
</gene>
<reference evidence="4" key="1">
    <citation type="submission" date="2020-05" db="EMBL/GenBank/DDBJ databases">
        <authorList>
            <person name="Chiriac C."/>
            <person name="Salcher M."/>
            <person name="Ghai R."/>
            <person name="Kavagutti S V."/>
        </authorList>
    </citation>
    <scope>NUCLEOTIDE SEQUENCE</scope>
</reference>
<proteinExistence type="inferred from homology"/>
<comment type="similarity">
    <text evidence="1">Belongs to the peptidase S33 family.</text>
</comment>
<dbReference type="NCBIfam" id="TIGR01250">
    <property type="entry name" value="pro_imino_pep_2"/>
    <property type="match status" value="1"/>
</dbReference>
<dbReference type="InterPro" id="IPR000073">
    <property type="entry name" value="AB_hydrolase_1"/>
</dbReference>
<evidence type="ECO:0000256" key="1">
    <source>
        <dbReference type="ARBA" id="ARBA00010088"/>
    </source>
</evidence>
<dbReference type="PANTHER" id="PTHR43798">
    <property type="entry name" value="MONOACYLGLYCEROL LIPASE"/>
    <property type="match status" value="1"/>
</dbReference>
<dbReference type="AlphaFoldDB" id="A0A6J6K9Y5"/>
<evidence type="ECO:0000313" key="4">
    <source>
        <dbReference type="EMBL" id="CAB4646530.1"/>
    </source>
</evidence>
<protein>
    <submittedName>
        <fullName evidence="4">Unannotated protein</fullName>
    </submittedName>
</protein>
<sequence length="315" mass="34697">MNESQHVSPNTLIKEGRVSFNGFSTWYQVTGSTQSNRIPVILLHGGPGYPSFSMEPMEVLAKSNRALVRYDQIGCGKSSLKDIPHDSSMFVIDLFVRELEALVAELELEEYVLLGHSWGGMLAIEFALTQPVGLKGLILYSTLASIAEWTVATEKLVATLPEEIQATIRKARLTNDTESPEFKTAEHEFNRRFVCRLDPLPDCVQLAEAALASDNEVYKVMAGGSEFDSGGAMTPLKNWDVRPRLKEISAPTLCISGEFDEATPEVMGTLVNGISGAEWYLVPGASHSAHLETPDLFYPVVEDFLNRLDTSVGRK</sequence>
<dbReference type="SUPFAM" id="SSF53474">
    <property type="entry name" value="alpha/beta-Hydrolases"/>
    <property type="match status" value="1"/>
</dbReference>
<dbReference type="InterPro" id="IPR002410">
    <property type="entry name" value="Peptidase_S33"/>
</dbReference>
<keyword evidence="2" id="KW-0378">Hydrolase</keyword>
<accession>A0A6J6K9Y5</accession>
<dbReference type="InterPro" id="IPR029058">
    <property type="entry name" value="AB_hydrolase_fold"/>
</dbReference>
<dbReference type="InterPro" id="IPR050266">
    <property type="entry name" value="AB_hydrolase_sf"/>
</dbReference>
<dbReference type="Gene3D" id="3.40.50.1820">
    <property type="entry name" value="alpha/beta hydrolase"/>
    <property type="match status" value="1"/>
</dbReference>